<proteinExistence type="predicted"/>
<sequence>MNANTPNEVIDVDIDDVKRGLADGSLLLIDVREREEYAAGHIPGSVSVPLSTFDPDALPEADGRRVVFSCASGGRTLRALAATRAAGLSLREHYKGSFKDWVAHGEPVNTGEEP</sequence>
<dbReference type="Gene3D" id="3.40.250.10">
    <property type="entry name" value="Rhodanese-like domain"/>
    <property type="match status" value="1"/>
</dbReference>
<dbReference type="SUPFAM" id="SSF52821">
    <property type="entry name" value="Rhodanese/Cell cycle control phosphatase"/>
    <property type="match status" value="1"/>
</dbReference>
<dbReference type="PANTHER" id="PTHR44086:SF10">
    <property type="entry name" value="THIOSULFATE SULFURTRANSFERASE_RHODANESE-LIKE DOMAIN-CONTAINING PROTEIN 3"/>
    <property type="match status" value="1"/>
</dbReference>
<dbReference type="InterPro" id="IPR001763">
    <property type="entry name" value="Rhodanese-like_dom"/>
</dbReference>
<evidence type="ECO:0000259" key="1">
    <source>
        <dbReference type="PROSITE" id="PS50206"/>
    </source>
</evidence>
<evidence type="ECO:0000313" key="2">
    <source>
        <dbReference type="EMBL" id="NIJ58087.1"/>
    </source>
</evidence>
<keyword evidence="3" id="KW-1185">Reference proteome</keyword>
<comment type="caution">
    <text evidence="2">The sequence shown here is derived from an EMBL/GenBank/DDBJ whole genome shotgun (WGS) entry which is preliminary data.</text>
</comment>
<evidence type="ECO:0000313" key="3">
    <source>
        <dbReference type="Proteomes" id="UP001429580"/>
    </source>
</evidence>
<dbReference type="PROSITE" id="PS50206">
    <property type="entry name" value="RHODANESE_3"/>
    <property type="match status" value="1"/>
</dbReference>
<reference evidence="2 3" key="1">
    <citation type="submission" date="2020-03" db="EMBL/GenBank/DDBJ databases">
        <title>Genomic Encyclopedia of Type Strains, Phase IV (KMG-IV): sequencing the most valuable type-strain genomes for metagenomic binning, comparative biology and taxonomic classification.</title>
        <authorList>
            <person name="Goeker M."/>
        </authorList>
    </citation>
    <scope>NUCLEOTIDE SEQUENCE [LARGE SCALE GENOMIC DNA]</scope>
    <source>
        <strain evidence="2 3">DSM 103870</strain>
    </source>
</reference>
<organism evidence="2 3">
    <name type="scientific">Pseudochelatococcus lubricantis</name>
    <dbReference type="NCBI Taxonomy" id="1538102"/>
    <lineage>
        <taxon>Bacteria</taxon>
        <taxon>Pseudomonadati</taxon>
        <taxon>Pseudomonadota</taxon>
        <taxon>Alphaproteobacteria</taxon>
        <taxon>Hyphomicrobiales</taxon>
        <taxon>Chelatococcaceae</taxon>
        <taxon>Pseudochelatococcus</taxon>
    </lineage>
</organism>
<name>A0ABX0UYS9_9HYPH</name>
<dbReference type="RefSeq" id="WP_166951604.1">
    <property type="nucleotide sequence ID" value="NZ_JAASQI010000004.1"/>
</dbReference>
<dbReference type="SMART" id="SM00450">
    <property type="entry name" value="RHOD"/>
    <property type="match status" value="1"/>
</dbReference>
<dbReference type="Pfam" id="PF00581">
    <property type="entry name" value="Rhodanese"/>
    <property type="match status" value="1"/>
</dbReference>
<dbReference type="PANTHER" id="PTHR44086">
    <property type="entry name" value="THIOSULFATE SULFURTRANSFERASE RDL2, MITOCHONDRIAL-RELATED"/>
    <property type="match status" value="1"/>
</dbReference>
<feature type="domain" description="Rhodanese" evidence="1">
    <location>
        <begin position="22"/>
        <end position="110"/>
    </location>
</feature>
<accession>A0ABX0UYS9</accession>
<protein>
    <submittedName>
        <fullName evidence="2">Rhodanese-related sulfurtransferase</fullName>
    </submittedName>
</protein>
<gene>
    <name evidence="2" type="ORF">FHS82_001929</name>
</gene>
<dbReference type="InterPro" id="IPR036873">
    <property type="entry name" value="Rhodanese-like_dom_sf"/>
</dbReference>
<dbReference type="Proteomes" id="UP001429580">
    <property type="component" value="Unassembled WGS sequence"/>
</dbReference>
<dbReference type="EMBL" id="JAASQI010000004">
    <property type="protein sequence ID" value="NIJ58087.1"/>
    <property type="molecule type" value="Genomic_DNA"/>
</dbReference>